<accession>A0A7V7RG19</accession>
<dbReference type="RefSeq" id="WP_007902326.1">
    <property type="nucleotide sequence ID" value="NZ_CP011047.1"/>
</dbReference>
<dbReference type="PANTHER" id="PTHR22935">
    <property type="entry name" value="PENICILLIN-BINDING PROTEIN"/>
    <property type="match status" value="1"/>
</dbReference>
<evidence type="ECO:0000256" key="1">
    <source>
        <dbReference type="ARBA" id="ARBA00038473"/>
    </source>
</evidence>
<feature type="chain" id="PRO_5041181595" evidence="2">
    <location>
        <begin position="22"/>
        <end position="385"/>
    </location>
</feature>
<dbReference type="AlphaFoldDB" id="A0A7V7RG19"/>
<comment type="similarity">
    <text evidence="1">Belongs to the beta-lactamase family.</text>
</comment>
<name>A0A7V7RG19_CROSK</name>
<feature type="domain" description="Beta-lactamase-related" evidence="3">
    <location>
        <begin position="47"/>
        <end position="357"/>
    </location>
</feature>
<evidence type="ECO:0000256" key="2">
    <source>
        <dbReference type="SAM" id="SignalP"/>
    </source>
</evidence>
<keyword evidence="4" id="KW-0121">Carboxypeptidase</keyword>
<evidence type="ECO:0000313" key="4">
    <source>
        <dbReference type="EMBL" id="NYV43396.1"/>
    </source>
</evidence>
<comment type="caution">
    <text evidence="4">The sequence shown here is derived from an EMBL/GenBank/DDBJ whole genome shotgun (WGS) entry which is preliminary data.</text>
</comment>
<reference evidence="4 5" key="1">
    <citation type="submission" date="2020-05" db="EMBL/GenBank/DDBJ databases">
        <title>The draft genome of Cronobacter sakazakii strain 145005.</title>
        <authorList>
            <person name="Yang J."/>
            <person name="Liu L."/>
            <person name="Feng Y."/>
            <person name="Zong Z."/>
        </authorList>
    </citation>
    <scope>NUCLEOTIDE SEQUENCE [LARGE SCALE GENOMIC DNA]</scope>
    <source>
        <strain evidence="4 5">145005</strain>
    </source>
</reference>
<dbReference type="EMBL" id="JABTXY010000025">
    <property type="protein sequence ID" value="NYV43396.1"/>
    <property type="molecule type" value="Genomic_DNA"/>
</dbReference>
<dbReference type="InterPro" id="IPR012338">
    <property type="entry name" value="Beta-lactam/transpept-like"/>
</dbReference>
<proteinExistence type="inferred from homology"/>
<sequence length="385" mass="41734">MKRCLLSCALLISAAFSAAQAAQTSPDPVFASDIVDRYANHIFYGSGATGMAIVVIDGNQRVFRSFGETRPGNNVRPQLDSVIRIASLTKLMTSEMLVKMLDQGVVKLNDPLSRYAPPGARVPTYQGEPIRLVNLATHTSGLPREQPGGAAKRPVFVWPTREQRWQWLSTASLKAAPGATASYSNLAFDLLADALANAAGKPYTQLFEEQITRPLGMKDTTFTPSPDQCKRLMIAEKGASPCNNTLAAIGSGGVYSTPDDMMRWMQQFLASDFHRRSPQADRMQTLIYQRTQLTRVVGMDVPGKADALGLGWVYMAPKEGRPGIIQKTGGGGGFITYMAMIPQSNIGAFVVVTRSPLTRFTNMSDGINDLVTELSGNKPLQTPAL</sequence>
<keyword evidence="2" id="KW-0732">Signal</keyword>
<dbReference type="Gene3D" id="3.40.710.10">
    <property type="entry name" value="DD-peptidase/beta-lactamase superfamily"/>
    <property type="match status" value="1"/>
</dbReference>
<protein>
    <submittedName>
        <fullName evidence="4">D-alanyl-D-alanine-carboxypeptidase/endopeptidase AmpH</fullName>
    </submittedName>
</protein>
<dbReference type="Proteomes" id="UP000548673">
    <property type="component" value="Unassembled WGS sequence"/>
</dbReference>
<dbReference type="GeneID" id="56731714"/>
<dbReference type="InterPro" id="IPR001466">
    <property type="entry name" value="Beta-lactam-related"/>
</dbReference>
<dbReference type="SUPFAM" id="SSF56601">
    <property type="entry name" value="beta-lactamase/transpeptidase-like"/>
    <property type="match status" value="1"/>
</dbReference>
<evidence type="ECO:0000313" key="5">
    <source>
        <dbReference type="Proteomes" id="UP000548673"/>
    </source>
</evidence>
<dbReference type="GO" id="GO:0004180">
    <property type="term" value="F:carboxypeptidase activity"/>
    <property type="evidence" value="ECO:0007669"/>
    <property type="project" value="UniProtKB-KW"/>
</dbReference>
<dbReference type="KEGG" id="csj:CSK29544_04205"/>
<feature type="signal peptide" evidence="2">
    <location>
        <begin position="1"/>
        <end position="21"/>
    </location>
</feature>
<organism evidence="4 5">
    <name type="scientific">Cronobacter sakazakii</name>
    <name type="common">Enterobacter sakazakii</name>
    <dbReference type="NCBI Taxonomy" id="28141"/>
    <lineage>
        <taxon>Bacteria</taxon>
        <taxon>Pseudomonadati</taxon>
        <taxon>Pseudomonadota</taxon>
        <taxon>Gammaproteobacteria</taxon>
        <taxon>Enterobacterales</taxon>
        <taxon>Enterobacteriaceae</taxon>
        <taxon>Cronobacter</taxon>
    </lineage>
</organism>
<gene>
    <name evidence="4" type="primary">ampH</name>
    <name evidence="4" type="ORF">HRR37_13740</name>
</gene>
<keyword evidence="4" id="KW-0645">Protease</keyword>
<dbReference type="Pfam" id="PF00144">
    <property type="entry name" value="Beta-lactamase"/>
    <property type="match status" value="1"/>
</dbReference>
<dbReference type="InterPro" id="IPR051478">
    <property type="entry name" value="Beta-lactamase-like_AB/R"/>
</dbReference>
<dbReference type="NCBIfam" id="NF007943">
    <property type="entry name" value="PRK10662.1"/>
    <property type="match status" value="1"/>
</dbReference>
<dbReference type="PANTHER" id="PTHR22935:SF95">
    <property type="entry name" value="BETA-LACTAMASE-LIKE 1-RELATED"/>
    <property type="match status" value="1"/>
</dbReference>
<evidence type="ECO:0000259" key="3">
    <source>
        <dbReference type="Pfam" id="PF00144"/>
    </source>
</evidence>
<keyword evidence="4" id="KW-0378">Hydrolase</keyword>